<protein>
    <submittedName>
        <fullName evidence="1">Uncharacterized protein</fullName>
    </submittedName>
</protein>
<keyword evidence="2" id="KW-1185">Reference proteome</keyword>
<comment type="caution">
    <text evidence="1">The sequence shown here is derived from an EMBL/GenBank/DDBJ whole genome shotgun (WGS) entry which is preliminary data.</text>
</comment>
<dbReference type="EMBL" id="JXTB01000088">
    <property type="protein sequence ID" value="PON65406.1"/>
    <property type="molecule type" value="Genomic_DNA"/>
</dbReference>
<name>A0A2P5CWK7_PARAD</name>
<reference evidence="2" key="1">
    <citation type="submission" date="2016-06" db="EMBL/GenBank/DDBJ databases">
        <title>Parallel loss of symbiosis genes in relatives of nitrogen-fixing non-legume Parasponia.</title>
        <authorList>
            <person name="Van Velzen R."/>
            <person name="Holmer R."/>
            <person name="Bu F."/>
            <person name="Rutten L."/>
            <person name="Van Zeijl A."/>
            <person name="Liu W."/>
            <person name="Santuari L."/>
            <person name="Cao Q."/>
            <person name="Sharma T."/>
            <person name="Shen D."/>
            <person name="Roswanjaya Y."/>
            <person name="Wardhani T."/>
            <person name="Kalhor M.S."/>
            <person name="Jansen J."/>
            <person name="Van den Hoogen J."/>
            <person name="Gungor B."/>
            <person name="Hartog M."/>
            <person name="Hontelez J."/>
            <person name="Verver J."/>
            <person name="Yang W.-C."/>
            <person name="Schijlen E."/>
            <person name="Repin R."/>
            <person name="Schilthuizen M."/>
            <person name="Schranz E."/>
            <person name="Heidstra R."/>
            <person name="Miyata K."/>
            <person name="Fedorova E."/>
            <person name="Kohlen W."/>
            <person name="Bisseling T."/>
            <person name="Smit S."/>
            <person name="Geurts R."/>
        </authorList>
    </citation>
    <scope>NUCLEOTIDE SEQUENCE [LARGE SCALE GENOMIC DNA]</scope>
    <source>
        <strain evidence="2">cv. WU1-14</strain>
    </source>
</reference>
<accession>A0A2P5CWK7</accession>
<dbReference type="Proteomes" id="UP000237105">
    <property type="component" value="Unassembled WGS sequence"/>
</dbReference>
<evidence type="ECO:0000313" key="2">
    <source>
        <dbReference type="Proteomes" id="UP000237105"/>
    </source>
</evidence>
<dbReference type="AlphaFoldDB" id="A0A2P5CWK7"/>
<organism evidence="1 2">
    <name type="scientific">Parasponia andersonii</name>
    <name type="common">Sponia andersonii</name>
    <dbReference type="NCBI Taxonomy" id="3476"/>
    <lineage>
        <taxon>Eukaryota</taxon>
        <taxon>Viridiplantae</taxon>
        <taxon>Streptophyta</taxon>
        <taxon>Embryophyta</taxon>
        <taxon>Tracheophyta</taxon>
        <taxon>Spermatophyta</taxon>
        <taxon>Magnoliopsida</taxon>
        <taxon>eudicotyledons</taxon>
        <taxon>Gunneridae</taxon>
        <taxon>Pentapetalae</taxon>
        <taxon>rosids</taxon>
        <taxon>fabids</taxon>
        <taxon>Rosales</taxon>
        <taxon>Cannabaceae</taxon>
        <taxon>Parasponia</taxon>
    </lineage>
</organism>
<evidence type="ECO:0000313" key="1">
    <source>
        <dbReference type="EMBL" id="PON65406.1"/>
    </source>
</evidence>
<proteinExistence type="predicted"/>
<sequence>MKNCAIDGYFDHFVVSHRFLGNSVVIGISLMFKPRISIGLVITTVSMNITNLTARDISDVFKMVTRAIFDIFPCEE</sequence>
<gene>
    <name evidence="1" type="ORF">PanWU01x14_117200</name>
</gene>